<dbReference type="RefSeq" id="WP_196489560.1">
    <property type="nucleotide sequence ID" value="NZ_KQ956312.1"/>
</dbReference>
<accession>A0A133MS70</accession>
<protein>
    <recommendedName>
        <fullName evidence="4">Transposase</fullName>
    </recommendedName>
</protein>
<proteinExistence type="predicted"/>
<organism evidence="2 3">
    <name type="scientific">Clostridium perfringens</name>
    <dbReference type="NCBI Taxonomy" id="1502"/>
    <lineage>
        <taxon>Bacteria</taxon>
        <taxon>Bacillati</taxon>
        <taxon>Bacillota</taxon>
        <taxon>Clostridia</taxon>
        <taxon>Eubacteriales</taxon>
        <taxon>Clostridiaceae</taxon>
        <taxon>Clostridium</taxon>
    </lineage>
</organism>
<dbReference type="Proteomes" id="UP000070646">
    <property type="component" value="Unassembled WGS sequence"/>
</dbReference>
<feature type="compositionally biased region" description="Basic and acidic residues" evidence="1">
    <location>
        <begin position="8"/>
        <end position="28"/>
    </location>
</feature>
<evidence type="ECO:0008006" key="4">
    <source>
        <dbReference type="Google" id="ProtNLM"/>
    </source>
</evidence>
<evidence type="ECO:0000313" key="2">
    <source>
        <dbReference type="EMBL" id="KXA06895.1"/>
    </source>
</evidence>
<dbReference type="PATRIC" id="fig|1502.174.peg.2850"/>
<reference evidence="2 3" key="1">
    <citation type="submission" date="2016-01" db="EMBL/GenBank/DDBJ databases">
        <authorList>
            <person name="Oliw E.H."/>
        </authorList>
    </citation>
    <scope>NUCLEOTIDE SEQUENCE [LARGE SCALE GENOMIC DNA]</scope>
    <source>
        <strain evidence="2 3">MJR7757A</strain>
    </source>
</reference>
<dbReference type="AlphaFoldDB" id="A0A133MS70"/>
<evidence type="ECO:0000313" key="3">
    <source>
        <dbReference type="Proteomes" id="UP000070646"/>
    </source>
</evidence>
<name>A0A133MS70_CLOPF</name>
<evidence type="ECO:0000256" key="1">
    <source>
        <dbReference type="SAM" id="MobiDB-lite"/>
    </source>
</evidence>
<sequence length="52" mass="6270">MYLEDGLEEWRGSTKSSEQGRPRTKVESMEKELERLRAENAYLKKLWNLVRK</sequence>
<comment type="caution">
    <text evidence="2">The sequence shown here is derived from an EMBL/GenBank/DDBJ whole genome shotgun (WGS) entry which is preliminary data.</text>
</comment>
<feature type="region of interest" description="Disordered" evidence="1">
    <location>
        <begin position="1"/>
        <end position="28"/>
    </location>
</feature>
<dbReference type="EMBL" id="LRPU01000179">
    <property type="protein sequence ID" value="KXA06895.1"/>
    <property type="molecule type" value="Genomic_DNA"/>
</dbReference>
<gene>
    <name evidence="2" type="ORF">HMPREF3222_02828</name>
</gene>